<dbReference type="PANTHER" id="PTHR42988:SF2">
    <property type="entry name" value="CYCLIC NUCLEOTIDE PHOSPHODIESTERASE CBUA0032-RELATED"/>
    <property type="match status" value="1"/>
</dbReference>
<dbReference type="InterPro" id="IPR026575">
    <property type="entry name" value="GpdQ/CpdA-like"/>
</dbReference>
<keyword evidence="3" id="KW-0408">Iron</keyword>
<name>A0A934M0X7_9RHOB</name>
<evidence type="ECO:0000313" key="7">
    <source>
        <dbReference type="Proteomes" id="UP000613255"/>
    </source>
</evidence>
<evidence type="ECO:0000256" key="2">
    <source>
        <dbReference type="ARBA" id="ARBA00022801"/>
    </source>
</evidence>
<protein>
    <submittedName>
        <fullName evidence="6">Phosphodiesterase</fullName>
    </submittedName>
</protein>
<evidence type="ECO:0000256" key="1">
    <source>
        <dbReference type="ARBA" id="ARBA00022723"/>
    </source>
</evidence>
<evidence type="ECO:0000256" key="3">
    <source>
        <dbReference type="ARBA" id="ARBA00023004"/>
    </source>
</evidence>
<keyword evidence="7" id="KW-1185">Reference proteome</keyword>
<feature type="domain" description="Calcineurin-like phosphoesterase" evidence="5">
    <location>
        <begin position="1"/>
        <end position="196"/>
    </location>
</feature>
<keyword evidence="1" id="KW-0479">Metal-binding</keyword>
<sequence>MKFIHLTDLHISADGSSPALKMANEHTRRAIDEINRLHADAELCIITGDIVADPDPDAYRLAEELISSLTMPVYALPGNHDDREMACQALSCVRADENGFLQQVVETSHGPFLLLDTIAPGSHAGVMCQERLNWVAETLQSYAEPVRLFMHHAPFPTGLAAMDTIGLDPAAAERLGDILVAHGYVTHLFFGHYHRPMSGVWRGIPFSSHRSMMQQCALDLFQADHVPAIFEEPQFAVVLVSDAQTVVHYHDFASTAQRGSMGTATG</sequence>
<dbReference type="InterPro" id="IPR004843">
    <property type="entry name" value="Calcineurin-like_PHP"/>
</dbReference>
<dbReference type="SUPFAM" id="SSF56300">
    <property type="entry name" value="Metallo-dependent phosphatases"/>
    <property type="match status" value="1"/>
</dbReference>
<proteinExistence type="inferred from homology"/>
<dbReference type="PANTHER" id="PTHR42988">
    <property type="entry name" value="PHOSPHOHYDROLASE"/>
    <property type="match status" value="1"/>
</dbReference>
<dbReference type="CDD" id="cd07402">
    <property type="entry name" value="MPP_GpdQ"/>
    <property type="match status" value="1"/>
</dbReference>
<evidence type="ECO:0000256" key="4">
    <source>
        <dbReference type="ARBA" id="ARBA00025742"/>
    </source>
</evidence>
<organism evidence="6 7">
    <name type="scientific">Pontibaca salina</name>
    <dbReference type="NCBI Taxonomy" id="2795731"/>
    <lineage>
        <taxon>Bacteria</taxon>
        <taxon>Pseudomonadati</taxon>
        <taxon>Pseudomonadota</taxon>
        <taxon>Alphaproteobacteria</taxon>
        <taxon>Rhodobacterales</taxon>
        <taxon>Roseobacteraceae</taxon>
        <taxon>Pontibaca</taxon>
    </lineage>
</organism>
<dbReference type="Gene3D" id="3.60.21.10">
    <property type="match status" value="1"/>
</dbReference>
<dbReference type="EMBL" id="JAEIJD010000009">
    <property type="protein sequence ID" value="MBI6630460.1"/>
    <property type="molecule type" value="Genomic_DNA"/>
</dbReference>
<comment type="similarity">
    <text evidence="4">Belongs to the cyclic nucleotide phosphodiesterase class-III family.</text>
</comment>
<comment type="caution">
    <text evidence="6">The sequence shown here is derived from an EMBL/GenBank/DDBJ whole genome shotgun (WGS) entry which is preliminary data.</text>
</comment>
<dbReference type="Pfam" id="PF00149">
    <property type="entry name" value="Metallophos"/>
    <property type="match status" value="1"/>
</dbReference>
<reference evidence="6" key="1">
    <citation type="submission" date="2020-12" db="EMBL/GenBank/DDBJ databases">
        <title>Pontibaca salina gen. nov., sp. nov., isolated from marine sediment.</title>
        <authorList>
            <person name="Bo J."/>
            <person name="Wang S."/>
            <person name="Song X."/>
            <person name="Du Z."/>
        </authorList>
    </citation>
    <scope>NUCLEOTIDE SEQUENCE</scope>
    <source>
        <strain evidence="6">S1109L</strain>
    </source>
</reference>
<dbReference type="RefSeq" id="WP_198686485.1">
    <property type="nucleotide sequence ID" value="NZ_JAEIJD010000009.1"/>
</dbReference>
<keyword evidence="2" id="KW-0378">Hydrolase</keyword>
<dbReference type="GO" id="GO:0004112">
    <property type="term" value="F:cyclic-nucleotide phosphodiesterase activity"/>
    <property type="evidence" value="ECO:0007669"/>
    <property type="project" value="InterPro"/>
</dbReference>
<evidence type="ECO:0000313" key="6">
    <source>
        <dbReference type="EMBL" id="MBI6630460.1"/>
    </source>
</evidence>
<dbReference type="GO" id="GO:0046872">
    <property type="term" value="F:metal ion binding"/>
    <property type="evidence" value="ECO:0007669"/>
    <property type="project" value="UniProtKB-KW"/>
</dbReference>
<accession>A0A934M0X7</accession>
<dbReference type="InterPro" id="IPR050884">
    <property type="entry name" value="CNP_phosphodiesterase-III"/>
</dbReference>
<dbReference type="Proteomes" id="UP000613255">
    <property type="component" value="Unassembled WGS sequence"/>
</dbReference>
<evidence type="ECO:0000259" key="5">
    <source>
        <dbReference type="Pfam" id="PF00149"/>
    </source>
</evidence>
<dbReference type="AlphaFoldDB" id="A0A934M0X7"/>
<dbReference type="InterPro" id="IPR029052">
    <property type="entry name" value="Metallo-depent_PP-like"/>
</dbReference>
<gene>
    <name evidence="6" type="ORF">JAO82_11295</name>
</gene>